<dbReference type="GO" id="GO:0004519">
    <property type="term" value="F:endonuclease activity"/>
    <property type="evidence" value="ECO:0007669"/>
    <property type="project" value="UniProtKB-KW"/>
</dbReference>
<evidence type="ECO:0000256" key="1">
    <source>
        <dbReference type="SAM" id="Coils"/>
    </source>
</evidence>
<dbReference type="InterPro" id="IPR008538">
    <property type="entry name" value="Uma2"/>
</dbReference>
<dbReference type="PANTHER" id="PTHR33352:SF3">
    <property type="entry name" value="SLR1612 PROTEIN"/>
    <property type="match status" value="1"/>
</dbReference>
<keyword evidence="4" id="KW-1185">Reference proteome</keyword>
<keyword evidence="1" id="KW-0175">Coiled coil</keyword>
<keyword evidence="3" id="KW-0540">Nuclease</keyword>
<protein>
    <submittedName>
        <fullName evidence="3">Uma2 family endonuclease</fullName>
    </submittedName>
</protein>
<dbReference type="InterPro" id="IPR012296">
    <property type="entry name" value="Nuclease_put_TT1808"/>
</dbReference>
<keyword evidence="3" id="KW-0255">Endonuclease</keyword>
<feature type="domain" description="Putative restriction endonuclease" evidence="2">
    <location>
        <begin position="28"/>
        <end position="175"/>
    </location>
</feature>
<evidence type="ECO:0000259" key="2">
    <source>
        <dbReference type="Pfam" id="PF05685"/>
    </source>
</evidence>
<proteinExistence type="predicted"/>
<evidence type="ECO:0000313" key="3">
    <source>
        <dbReference type="EMBL" id="UUO16886.1"/>
    </source>
</evidence>
<sequence>MALTAQEIEALMPDCTELLSDEPEMESSLHYTQLLILVTCLEWLWRNREDFFIGANLSVYYSRQQLKNRDFRGPDFFLVKDTEKRPRLSWVIWEEDGKYPNVIIELLSDSTAKVDKGLKKQLYQNQFRTPEYFWFSPNTLELVGWRLTDSEYKTIPASENAWYWSQELGLYLGVWEDKLRYFTVEGRLVPTPEEANLEEMRKAEVEYQRAEVEYQRAESERQKVEVERQRADDAENKAAILAQKLRELGIEPDSL</sequence>
<accession>A0ABY5LXZ4</accession>
<evidence type="ECO:0000313" key="4">
    <source>
        <dbReference type="Proteomes" id="UP001057561"/>
    </source>
</evidence>
<feature type="coiled-coil region" evidence="1">
    <location>
        <begin position="193"/>
        <end position="251"/>
    </location>
</feature>
<dbReference type="RefSeq" id="WP_027404151.1">
    <property type="nucleotide sequence ID" value="NZ_CP099464.1"/>
</dbReference>
<dbReference type="SUPFAM" id="SSF52980">
    <property type="entry name" value="Restriction endonuclease-like"/>
    <property type="match status" value="1"/>
</dbReference>
<reference evidence="3" key="1">
    <citation type="submission" date="2022-06" db="EMBL/GenBank/DDBJ databases">
        <title>Nostosin G and Spiroidesin B from the Cyanobacterium Dolichospermum sp. NIES-1697.</title>
        <authorList>
            <person name="Phan C.-S."/>
            <person name="Mehjabin J.J."/>
            <person name="Anas A.R.J."/>
            <person name="Hayasaka M."/>
            <person name="Onoki R."/>
            <person name="Wang J."/>
            <person name="Umezawa T."/>
            <person name="Washio K."/>
            <person name="Morikawa M."/>
            <person name="Okino T."/>
        </authorList>
    </citation>
    <scope>NUCLEOTIDE SEQUENCE</scope>
    <source>
        <strain evidence="3">NIES-1697</strain>
    </source>
</reference>
<organism evidence="3 4">
    <name type="scientific">Dolichospermum heterosporum TAC447</name>
    <dbReference type="NCBI Taxonomy" id="747523"/>
    <lineage>
        <taxon>Bacteria</taxon>
        <taxon>Bacillati</taxon>
        <taxon>Cyanobacteriota</taxon>
        <taxon>Cyanophyceae</taxon>
        <taxon>Nostocales</taxon>
        <taxon>Aphanizomenonaceae</taxon>
        <taxon>Dolichospermum</taxon>
        <taxon>Dolichospermum heterosporum</taxon>
    </lineage>
</organism>
<keyword evidence="3" id="KW-0378">Hydrolase</keyword>
<dbReference type="Pfam" id="PF05685">
    <property type="entry name" value="Uma2"/>
    <property type="match status" value="1"/>
</dbReference>
<dbReference type="EMBL" id="CP099464">
    <property type="protein sequence ID" value="UUO16886.1"/>
    <property type="molecule type" value="Genomic_DNA"/>
</dbReference>
<dbReference type="CDD" id="cd06260">
    <property type="entry name" value="DUF820-like"/>
    <property type="match status" value="1"/>
</dbReference>
<dbReference type="InterPro" id="IPR011335">
    <property type="entry name" value="Restrct_endonuc-II-like"/>
</dbReference>
<name>A0ABY5LXZ4_9CYAN</name>
<dbReference type="PANTHER" id="PTHR33352">
    <property type="entry name" value="SLR1095 PROTEIN"/>
    <property type="match status" value="1"/>
</dbReference>
<dbReference type="Proteomes" id="UP001057561">
    <property type="component" value="Chromosome"/>
</dbReference>
<gene>
    <name evidence="3" type="ORF">NG743_07680</name>
</gene>
<dbReference type="Gene3D" id="3.90.1570.10">
    <property type="entry name" value="tt1808, chain A"/>
    <property type="match status" value="1"/>
</dbReference>